<dbReference type="InterPro" id="IPR020846">
    <property type="entry name" value="MFS_dom"/>
</dbReference>
<dbReference type="InterPro" id="IPR045263">
    <property type="entry name" value="GLUT"/>
</dbReference>
<dbReference type="Proteomes" id="UP000663854">
    <property type="component" value="Unassembled WGS sequence"/>
</dbReference>
<sequence>MSTDPAVSRLQTSDEDSTQRGCTSWLLISCVILTLTTAFVFGWGLGAPNMYNHYTERFLNGTDPCAYDKTPHLHSNTATLAPEIVDNNEIIEKTDNENVESTDTENDNMIEERSHKRGRKHQEKFSFMNELIKGIPQTVFLIGAFVGALSGPFWPNIFDRKRTVFANYLFCFASSLAVLLAYYFGKTWLFYLSRLLLGYQGGMACVVVPPFIGEISSQRVRGAAGAAFQLSLTIGILVAQVVGLPFIAGTCDRWAWGLGIVFLLPFIGLFLLFPIPNSPTQMIGKYNNEEQAIEDLKKLRGTPNIQADLELIRQQTRQVSGGKTESLSILQVLRSTHYRWPMLTTVILQLAQALSGVNAVFFYSSKMFAKAGIPHRSIPYANIGTGIINVLATIVSISLIEKLGRRALVIYPMAVMVGVFAILTVLVELNESRSSPTLGVLSVIFILLFIVCFAVGLGPIPFLYGSEVTRPEARDSIQSLGLVANYVGNILLSLFFPALNSILGGYVFLIFMVLVLLNVIFLWFKMPETKNKSVEDAERFWNIHVKPKETLLTTTAPVTA</sequence>
<evidence type="ECO:0000256" key="4">
    <source>
        <dbReference type="ARBA" id="ARBA00022989"/>
    </source>
</evidence>
<comment type="similarity">
    <text evidence="6">Belongs to the major facilitator superfamily. Sugar transporter (TC 2.A.1.1) family.</text>
</comment>
<dbReference type="PANTHER" id="PTHR23503">
    <property type="entry name" value="SOLUTE CARRIER FAMILY 2"/>
    <property type="match status" value="1"/>
</dbReference>
<comment type="subcellular location">
    <subcellularLocation>
        <location evidence="1">Membrane</location>
        <topology evidence="1">Multi-pass membrane protein</topology>
    </subcellularLocation>
</comment>
<feature type="transmembrane region" description="Helical" evidence="7">
    <location>
        <begin position="224"/>
        <end position="248"/>
    </location>
</feature>
<dbReference type="Pfam" id="PF00083">
    <property type="entry name" value="Sugar_tr"/>
    <property type="match status" value="1"/>
</dbReference>
<feature type="transmembrane region" description="Helical" evidence="7">
    <location>
        <begin position="340"/>
        <end position="363"/>
    </location>
</feature>
<evidence type="ECO:0000313" key="10">
    <source>
        <dbReference type="EMBL" id="CAF0732501.1"/>
    </source>
</evidence>
<dbReference type="InterPro" id="IPR005828">
    <property type="entry name" value="MFS_sugar_transport-like"/>
</dbReference>
<name>A0A813MTB2_9BILA</name>
<evidence type="ECO:0000313" key="9">
    <source>
        <dbReference type="EMBL" id="CAF0726688.1"/>
    </source>
</evidence>
<dbReference type="Proteomes" id="UP000663870">
    <property type="component" value="Unassembled WGS sequence"/>
</dbReference>
<comment type="caution">
    <text evidence="9">The sequence shown here is derived from an EMBL/GenBank/DDBJ whole genome shotgun (WGS) entry which is preliminary data.</text>
</comment>
<dbReference type="GO" id="GO:0015149">
    <property type="term" value="F:hexose transmembrane transporter activity"/>
    <property type="evidence" value="ECO:0007669"/>
    <property type="project" value="TreeGrafter"/>
</dbReference>
<dbReference type="SUPFAM" id="SSF103473">
    <property type="entry name" value="MFS general substrate transporter"/>
    <property type="match status" value="1"/>
</dbReference>
<keyword evidence="4 7" id="KW-1133">Transmembrane helix</keyword>
<keyword evidence="11" id="KW-1185">Reference proteome</keyword>
<evidence type="ECO:0000259" key="8">
    <source>
        <dbReference type="PROSITE" id="PS50850"/>
    </source>
</evidence>
<feature type="transmembrane region" description="Helical" evidence="7">
    <location>
        <begin position="166"/>
        <end position="185"/>
    </location>
</feature>
<organism evidence="9 11">
    <name type="scientific">Rotaria sordida</name>
    <dbReference type="NCBI Taxonomy" id="392033"/>
    <lineage>
        <taxon>Eukaryota</taxon>
        <taxon>Metazoa</taxon>
        <taxon>Spiralia</taxon>
        <taxon>Gnathifera</taxon>
        <taxon>Rotifera</taxon>
        <taxon>Eurotatoria</taxon>
        <taxon>Bdelloidea</taxon>
        <taxon>Philodinida</taxon>
        <taxon>Philodinidae</taxon>
        <taxon>Rotaria</taxon>
    </lineage>
</organism>
<dbReference type="EMBL" id="CAJNOL010000002">
    <property type="protein sequence ID" value="CAF0726688.1"/>
    <property type="molecule type" value="Genomic_DNA"/>
</dbReference>
<feature type="transmembrane region" description="Helical" evidence="7">
    <location>
        <begin position="254"/>
        <end position="275"/>
    </location>
</feature>
<feature type="transmembrane region" description="Helical" evidence="7">
    <location>
        <begin position="191"/>
        <end position="212"/>
    </location>
</feature>
<feature type="transmembrane region" description="Helical" evidence="7">
    <location>
        <begin position="134"/>
        <end position="154"/>
    </location>
</feature>
<evidence type="ECO:0000256" key="5">
    <source>
        <dbReference type="ARBA" id="ARBA00023136"/>
    </source>
</evidence>
<evidence type="ECO:0000256" key="1">
    <source>
        <dbReference type="ARBA" id="ARBA00004141"/>
    </source>
</evidence>
<dbReference type="PANTHER" id="PTHR23503:SF8">
    <property type="entry name" value="FACILITATED GLUCOSE TRANSPORTER PROTEIN 1"/>
    <property type="match status" value="1"/>
</dbReference>
<evidence type="ECO:0000256" key="6">
    <source>
        <dbReference type="RuleBase" id="RU003346"/>
    </source>
</evidence>
<feature type="domain" description="Major facilitator superfamily (MFS) profile" evidence="8">
    <location>
        <begin position="30"/>
        <end position="530"/>
    </location>
</feature>
<dbReference type="GO" id="GO:0016020">
    <property type="term" value="C:membrane"/>
    <property type="evidence" value="ECO:0007669"/>
    <property type="project" value="UniProtKB-SubCell"/>
</dbReference>
<dbReference type="InterPro" id="IPR003663">
    <property type="entry name" value="Sugar/inositol_transpt"/>
</dbReference>
<feature type="transmembrane region" description="Helical" evidence="7">
    <location>
        <begin position="407"/>
        <end position="427"/>
    </location>
</feature>
<gene>
    <name evidence="9" type="ORF">JXQ802_LOCUS181</name>
    <name evidence="10" type="ORF">PYM288_LOCUS1038</name>
</gene>
<feature type="transmembrane region" description="Helical" evidence="7">
    <location>
        <begin position="439"/>
        <end position="464"/>
    </location>
</feature>
<proteinExistence type="inferred from homology"/>
<protein>
    <recommendedName>
        <fullName evidence="8">Major facilitator superfamily (MFS) profile domain-containing protein</fullName>
    </recommendedName>
</protein>
<dbReference type="InterPro" id="IPR036259">
    <property type="entry name" value="MFS_trans_sf"/>
</dbReference>
<feature type="transmembrane region" description="Helical" evidence="7">
    <location>
        <begin position="25"/>
        <end position="45"/>
    </location>
</feature>
<evidence type="ECO:0000256" key="7">
    <source>
        <dbReference type="SAM" id="Phobius"/>
    </source>
</evidence>
<feature type="transmembrane region" description="Helical" evidence="7">
    <location>
        <begin position="383"/>
        <end position="400"/>
    </location>
</feature>
<keyword evidence="3 7" id="KW-0812">Transmembrane</keyword>
<evidence type="ECO:0000256" key="3">
    <source>
        <dbReference type="ARBA" id="ARBA00022692"/>
    </source>
</evidence>
<dbReference type="AlphaFoldDB" id="A0A813MTB2"/>
<feature type="transmembrane region" description="Helical" evidence="7">
    <location>
        <begin position="476"/>
        <end position="496"/>
    </location>
</feature>
<keyword evidence="2 6" id="KW-0813">Transport</keyword>
<keyword evidence="5 7" id="KW-0472">Membrane</keyword>
<dbReference type="EMBL" id="CAJNOH010000005">
    <property type="protein sequence ID" value="CAF0732501.1"/>
    <property type="molecule type" value="Genomic_DNA"/>
</dbReference>
<reference evidence="9" key="1">
    <citation type="submission" date="2021-02" db="EMBL/GenBank/DDBJ databases">
        <authorList>
            <person name="Nowell W R."/>
        </authorList>
    </citation>
    <scope>NUCLEOTIDE SEQUENCE</scope>
</reference>
<feature type="transmembrane region" description="Helical" evidence="7">
    <location>
        <begin position="502"/>
        <end position="524"/>
    </location>
</feature>
<accession>A0A813MTB2</accession>
<dbReference type="PRINTS" id="PR00171">
    <property type="entry name" value="SUGRTRNSPORT"/>
</dbReference>
<dbReference type="Gene3D" id="1.20.1250.20">
    <property type="entry name" value="MFS general substrate transporter like domains"/>
    <property type="match status" value="1"/>
</dbReference>
<evidence type="ECO:0000256" key="2">
    <source>
        <dbReference type="ARBA" id="ARBA00022448"/>
    </source>
</evidence>
<dbReference type="PROSITE" id="PS50850">
    <property type="entry name" value="MFS"/>
    <property type="match status" value="1"/>
</dbReference>
<dbReference type="NCBIfam" id="TIGR00879">
    <property type="entry name" value="SP"/>
    <property type="match status" value="1"/>
</dbReference>
<evidence type="ECO:0000313" key="11">
    <source>
        <dbReference type="Proteomes" id="UP000663870"/>
    </source>
</evidence>